<feature type="compositionally biased region" description="Basic residues" evidence="1">
    <location>
        <begin position="23"/>
        <end position="35"/>
    </location>
</feature>
<dbReference type="Proteomes" id="UP000813385">
    <property type="component" value="Unassembled WGS sequence"/>
</dbReference>
<protein>
    <submittedName>
        <fullName evidence="2">Uncharacterized protein</fullName>
    </submittedName>
</protein>
<evidence type="ECO:0000313" key="2">
    <source>
        <dbReference type="EMBL" id="KAH7362336.1"/>
    </source>
</evidence>
<feature type="region of interest" description="Disordered" evidence="1">
    <location>
        <begin position="1"/>
        <end position="49"/>
    </location>
</feature>
<gene>
    <name evidence="2" type="ORF">B0T11DRAFT_83257</name>
</gene>
<sequence>MLSSTRLALFNRDRPLTPPNNRQSRRPPRRLRHGSQWKSHNSMRERRSGVRQFVQVRRRFWRLLSATTLARNINTGSNVRPFPAIDIQHHPTSTRRARYHQDRPPSPEASLCQRVLWRSYQNGCLPARSTRTTWRSYFCFDQCDRRRIPSRLGVGYGGTRITILDQGPQPPHPSGCAARVKPTNCIGRLLCRLVGKSEEAGSAFRSAVHLPCNPPPDVTLRHVEQQRALAARQSRNALSLWAAFRQAAVSRGIGSIFTIPVARISF</sequence>
<dbReference type="EMBL" id="JAGPXD010000003">
    <property type="protein sequence ID" value="KAH7362336.1"/>
    <property type="molecule type" value="Genomic_DNA"/>
</dbReference>
<reference evidence="2" key="1">
    <citation type="journal article" date="2021" name="Nat. Commun.">
        <title>Genetic determinants of endophytism in the Arabidopsis root mycobiome.</title>
        <authorList>
            <person name="Mesny F."/>
            <person name="Miyauchi S."/>
            <person name="Thiergart T."/>
            <person name="Pickel B."/>
            <person name="Atanasova L."/>
            <person name="Karlsson M."/>
            <person name="Huettel B."/>
            <person name="Barry K.W."/>
            <person name="Haridas S."/>
            <person name="Chen C."/>
            <person name="Bauer D."/>
            <person name="Andreopoulos W."/>
            <person name="Pangilinan J."/>
            <person name="LaButti K."/>
            <person name="Riley R."/>
            <person name="Lipzen A."/>
            <person name="Clum A."/>
            <person name="Drula E."/>
            <person name="Henrissat B."/>
            <person name="Kohler A."/>
            <person name="Grigoriev I.V."/>
            <person name="Martin F.M."/>
            <person name="Hacquard S."/>
        </authorList>
    </citation>
    <scope>NUCLEOTIDE SEQUENCE</scope>
    <source>
        <strain evidence="2">MPI-CAGE-AT-0016</strain>
    </source>
</reference>
<dbReference type="AlphaFoldDB" id="A0A8K0X347"/>
<comment type="caution">
    <text evidence="2">The sequence shown here is derived from an EMBL/GenBank/DDBJ whole genome shotgun (WGS) entry which is preliminary data.</text>
</comment>
<organism evidence="2 3">
    <name type="scientific">Plectosphaerella cucumerina</name>
    <dbReference type="NCBI Taxonomy" id="40658"/>
    <lineage>
        <taxon>Eukaryota</taxon>
        <taxon>Fungi</taxon>
        <taxon>Dikarya</taxon>
        <taxon>Ascomycota</taxon>
        <taxon>Pezizomycotina</taxon>
        <taxon>Sordariomycetes</taxon>
        <taxon>Hypocreomycetidae</taxon>
        <taxon>Glomerellales</taxon>
        <taxon>Plectosphaerellaceae</taxon>
        <taxon>Plectosphaerella</taxon>
    </lineage>
</organism>
<keyword evidence="3" id="KW-1185">Reference proteome</keyword>
<name>A0A8K0X347_9PEZI</name>
<evidence type="ECO:0000256" key="1">
    <source>
        <dbReference type="SAM" id="MobiDB-lite"/>
    </source>
</evidence>
<proteinExistence type="predicted"/>
<evidence type="ECO:0000313" key="3">
    <source>
        <dbReference type="Proteomes" id="UP000813385"/>
    </source>
</evidence>
<accession>A0A8K0X347</accession>